<dbReference type="PANTHER" id="PTHR23284:SF0">
    <property type="entry name" value="PROLACTIN REGULATORY ELEMENT-BINDING PROTEIN"/>
    <property type="match status" value="1"/>
</dbReference>
<evidence type="ECO:0000256" key="2">
    <source>
        <dbReference type="ARBA" id="ARBA00022574"/>
    </source>
</evidence>
<comment type="caution">
    <text evidence="11">The sequence shown here is derived from an EMBL/GenBank/DDBJ whole genome shotgun (WGS) entry which is preliminary data.</text>
</comment>
<comment type="function">
    <text evidence="10">Guanine nucleotide-exchange factor (GEF) required for the formation or budding of transport vesicles from the ER.</text>
</comment>
<keyword evidence="5 10" id="KW-0256">Endoplasmic reticulum</keyword>
<dbReference type="Proteomes" id="UP000053447">
    <property type="component" value="Unassembled WGS sequence"/>
</dbReference>
<dbReference type="EMBL" id="LFWA01000016">
    <property type="protein sequence ID" value="KTW26871.1"/>
    <property type="molecule type" value="Genomic_DNA"/>
</dbReference>
<evidence type="ECO:0000256" key="1">
    <source>
        <dbReference type="ARBA" id="ARBA00022448"/>
    </source>
</evidence>
<proteinExistence type="inferred from homology"/>
<dbReference type="GO" id="GO:0005085">
    <property type="term" value="F:guanyl-nucleotide exchange factor activity"/>
    <property type="evidence" value="ECO:0007669"/>
    <property type="project" value="InterPro"/>
</dbReference>
<keyword evidence="12" id="KW-1185">Reference proteome</keyword>
<keyword evidence="3 10" id="KW-0812">Transmembrane</keyword>
<evidence type="ECO:0000256" key="9">
    <source>
        <dbReference type="ARBA" id="ARBA00023136"/>
    </source>
</evidence>
<reference evidence="12" key="1">
    <citation type="journal article" date="2016" name="Nat. Commun.">
        <title>Genome analysis of three Pneumocystis species reveals adaptation mechanisms to life exclusively in mammalian hosts.</title>
        <authorList>
            <person name="Ma L."/>
            <person name="Chen Z."/>
            <person name="Huang D.W."/>
            <person name="Kutty G."/>
            <person name="Ishihara M."/>
            <person name="Wang H."/>
            <person name="Abouelleil A."/>
            <person name="Bishop L."/>
            <person name="Davey E."/>
            <person name="Deng R."/>
            <person name="Deng X."/>
            <person name="Fan L."/>
            <person name="Fantoni G."/>
            <person name="Fitzgerald M."/>
            <person name="Gogineni E."/>
            <person name="Goldberg J.M."/>
            <person name="Handley G."/>
            <person name="Hu X."/>
            <person name="Huber C."/>
            <person name="Jiao X."/>
            <person name="Jones K."/>
            <person name="Levin J.Z."/>
            <person name="Liu Y."/>
            <person name="Macdonald P."/>
            <person name="Melnikov A."/>
            <person name="Raley C."/>
            <person name="Sassi M."/>
            <person name="Sherman B.T."/>
            <person name="Song X."/>
            <person name="Sykes S."/>
            <person name="Tran B."/>
            <person name="Walsh L."/>
            <person name="Xia Y."/>
            <person name="Yang J."/>
            <person name="Young S."/>
            <person name="Zeng Q."/>
            <person name="Zheng X."/>
            <person name="Stephens R."/>
            <person name="Nusbaum C."/>
            <person name="Birren B.W."/>
            <person name="Azadi P."/>
            <person name="Lempicki R.A."/>
            <person name="Cuomo C.A."/>
            <person name="Kovacs J.A."/>
        </authorList>
    </citation>
    <scope>NUCLEOTIDE SEQUENCE [LARGE SCALE GENOMIC DNA]</scope>
    <source>
        <strain evidence="12">RU7</strain>
    </source>
</reference>
<dbReference type="RefSeq" id="XP_018228202.1">
    <property type="nucleotide sequence ID" value="XM_018375596.1"/>
</dbReference>
<dbReference type="GO" id="GO:0000139">
    <property type="term" value="C:Golgi membrane"/>
    <property type="evidence" value="ECO:0007669"/>
    <property type="project" value="UniProtKB-SubCell"/>
</dbReference>
<comment type="subcellular location">
    <subcellularLocation>
        <location evidence="10">Endoplasmic reticulum membrane</location>
        <topology evidence="10">Single-pass type II membrane protein</topology>
    </subcellularLocation>
    <subcellularLocation>
        <location evidence="10">Golgi apparatus membrane</location>
        <topology evidence="10">Single-pass type II membrane protein</topology>
    </subcellularLocation>
</comment>
<name>A0A0W4ZEQ9_PNEJ7</name>
<keyword evidence="6" id="KW-0931">ER-Golgi transport</keyword>
<keyword evidence="4 10" id="KW-0677">Repeat</keyword>
<dbReference type="Gene3D" id="2.130.10.10">
    <property type="entry name" value="YVTN repeat-like/Quinoprotein amine dehydrogenase"/>
    <property type="match status" value="1"/>
</dbReference>
<evidence type="ECO:0000256" key="3">
    <source>
        <dbReference type="ARBA" id="ARBA00022692"/>
    </source>
</evidence>
<dbReference type="GeneID" id="28941851"/>
<dbReference type="GO" id="GO:0005789">
    <property type="term" value="C:endoplasmic reticulum membrane"/>
    <property type="evidence" value="ECO:0007669"/>
    <property type="project" value="UniProtKB-SubCell"/>
</dbReference>
<dbReference type="InterPro" id="IPR036322">
    <property type="entry name" value="WD40_repeat_dom_sf"/>
</dbReference>
<evidence type="ECO:0000256" key="6">
    <source>
        <dbReference type="ARBA" id="ARBA00022892"/>
    </source>
</evidence>
<sequence>MKLVQTIIVEIPAYALGFLSETQVVVSGGGGSASSGVSNQFRVYSLTKGIFELEAIYMLQLEDVPMSFAIDPSNKTIIAGINELNKKLLNGKNRHLHFLQYNQEKKTMTISKSVSIFPQLSNDNWDSYQRITRLNHSKTLLAIASANGYFTILKYPSLKPIISVMSVEPMVIDLDFSPNDSKLVYISSSKLYTLTLSTKRHTNSQVLKEGTFRTVRWIDENSLITAIHIQGQAPLIQLWKANFVTENDIYFEKKIWTQVNSRPLHKTSSAVTCMEVIPTNSSAVIACADLSIIIIDIYTLRILQKRSRIHGLPITALAINPKKTLILTASADSRLQVIDICKKKESITAIFLLFLTLIIAILAIVYRSFYI</sequence>
<evidence type="ECO:0000256" key="7">
    <source>
        <dbReference type="ARBA" id="ARBA00022927"/>
    </source>
</evidence>
<dbReference type="GO" id="GO:0003400">
    <property type="term" value="P:regulation of COPII vesicle coating"/>
    <property type="evidence" value="ECO:0007669"/>
    <property type="project" value="UniProtKB-UniRule"/>
</dbReference>
<evidence type="ECO:0000313" key="12">
    <source>
        <dbReference type="Proteomes" id="UP000053447"/>
    </source>
</evidence>
<organism evidence="11 12">
    <name type="scientific">Pneumocystis jirovecii (strain RU7)</name>
    <name type="common">Human pneumocystis pneumonia agent</name>
    <dbReference type="NCBI Taxonomy" id="1408657"/>
    <lineage>
        <taxon>Eukaryota</taxon>
        <taxon>Fungi</taxon>
        <taxon>Dikarya</taxon>
        <taxon>Ascomycota</taxon>
        <taxon>Taphrinomycotina</taxon>
        <taxon>Pneumocystomycetes</taxon>
        <taxon>Pneumocystaceae</taxon>
        <taxon>Pneumocystis</taxon>
    </lineage>
</organism>
<dbReference type="Pfam" id="PF00400">
    <property type="entry name" value="WD40"/>
    <property type="match status" value="1"/>
</dbReference>
<dbReference type="SMART" id="SM00320">
    <property type="entry name" value="WD40"/>
    <property type="match status" value="2"/>
</dbReference>
<evidence type="ECO:0000256" key="8">
    <source>
        <dbReference type="ARBA" id="ARBA00022989"/>
    </source>
</evidence>
<keyword evidence="9 10" id="KW-0472">Membrane</keyword>
<evidence type="ECO:0000256" key="4">
    <source>
        <dbReference type="ARBA" id="ARBA00022737"/>
    </source>
</evidence>
<keyword evidence="7 10" id="KW-0653">Protein transport</keyword>
<accession>A0A0W4ZEQ9</accession>
<comment type="similarity">
    <text evidence="10">Belongs to the WD repeat SEC12 family.</text>
</comment>
<protein>
    <recommendedName>
        <fullName evidence="10">Guanine nucleotide-exchange factor SEC12</fullName>
    </recommendedName>
</protein>
<dbReference type="VEuPathDB" id="FungiDB:T551_03333"/>
<dbReference type="SUPFAM" id="SSF50978">
    <property type="entry name" value="WD40 repeat-like"/>
    <property type="match status" value="1"/>
</dbReference>
<dbReference type="PANTHER" id="PTHR23284">
    <property type="entry name" value="PROLACTIN REGULATORY ELEMENT BINDING PROTEIN"/>
    <property type="match status" value="1"/>
</dbReference>
<dbReference type="InterPro" id="IPR015943">
    <property type="entry name" value="WD40/YVTN_repeat-like_dom_sf"/>
</dbReference>
<dbReference type="InterPro" id="IPR001680">
    <property type="entry name" value="WD40_rpt"/>
</dbReference>
<keyword evidence="8 10" id="KW-1133">Transmembrane helix</keyword>
<keyword evidence="1 10" id="KW-0813">Transport</keyword>
<evidence type="ECO:0000256" key="5">
    <source>
        <dbReference type="ARBA" id="ARBA00022824"/>
    </source>
</evidence>
<dbReference type="GO" id="GO:0015031">
    <property type="term" value="P:protein transport"/>
    <property type="evidence" value="ECO:0007669"/>
    <property type="project" value="UniProtKB-KW"/>
</dbReference>
<gene>
    <name evidence="11" type="ORF">T551_03333</name>
</gene>
<dbReference type="GO" id="GO:0006888">
    <property type="term" value="P:endoplasmic reticulum to Golgi vesicle-mediated transport"/>
    <property type="evidence" value="ECO:0007669"/>
    <property type="project" value="UniProtKB-UniRule"/>
</dbReference>
<dbReference type="InterPro" id="IPR045260">
    <property type="entry name" value="Sec12-like"/>
</dbReference>
<dbReference type="OrthoDB" id="2013972at2759"/>
<dbReference type="AlphaFoldDB" id="A0A0W4ZEQ9"/>
<dbReference type="STRING" id="1408657.A0A0W4ZEQ9"/>
<evidence type="ECO:0000313" key="11">
    <source>
        <dbReference type="EMBL" id="KTW26871.1"/>
    </source>
</evidence>
<feature type="transmembrane region" description="Helical" evidence="10">
    <location>
        <begin position="349"/>
        <end position="369"/>
    </location>
</feature>
<evidence type="ECO:0000256" key="10">
    <source>
        <dbReference type="RuleBase" id="RU369019"/>
    </source>
</evidence>
<keyword evidence="2 10" id="KW-0853">WD repeat</keyword>